<keyword evidence="8" id="KW-0010">Activator</keyword>
<keyword evidence="4" id="KW-0809">Transit peptide</keyword>
<evidence type="ECO:0000256" key="5">
    <source>
        <dbReference type="ARBA" id="ARBA00023015"/>
    </source>
</evidence>
<dbReference type="OMA" id="YMQLAED"/>
<dbReference type="PROSITE" id="PS50118">
    <property type="entry name" value="HMG_BOX_2"/>
    <property type="match status" value="2"/>
</dbReference>
<feature type="DNA-binding region" description="HMG box" evidence="14">
    <location>
        <begin position="153"/>
        <end position="217"/>
    </location>
</feature>
<dbReference type="Gene3D" id="1.10.30.10">
    <property type="entry name" value="High mobility group box domain"/>
    <property type="match status" value="2"/>
</dbReference>
<evidence type="ECO:0000256" key="2">
    <source>
        <dbReference type="ARBA" id="ARBA00022553"/>
    </source>
</evidence>
<dbReference type="GO" id="GO:0003677">
    <property type="term" value="F:DNA binding"/>
    <property type="evidence" value="ECO:0007669"/>
    <property type="project" value="UniProtKB-UniRule"/>
</dbReference>
<comment type="subcellular location">
    <subcellularLocation>
        <location evidence="1">Mitochondrion matrix</location>
        <location evidence="1">Mitochondrion nucleoid</location>
    </subcellularLocation>
</comment>
<evidence type="ECO:0000256" key="6">
    <source>
        <dbReference type="ARBA" id="ARBA00023125"/>
    </source>
</evidence>
<evidence type="ECO:0000256" key="13">
    <source>
        <dbReference type="ARBA" id="ARBA00046467"/>
    </source>
</evidence>
<feature type="domain" description="HMG box" evidence="16">
    <location>
        <begin position="153"/>
        <end position="217"/>
    </location>
</feature>
<feature type="DNA-binding region" description="HMG box" evidence="14">
    <location>
        <begin position="48"/>
        <end position="116"/>
    </location>
</feature>
<dbReference type="Pfam" id="PF00505">
    <property type="entry name" value="HMG_box"/>
    <property type="match status" value="2"/>
</dbReference>
<keyword evidence="9" id="KW-0804">Transcription</keyword>
<evidence type="ECO:0000256" key="11">
    <source>
        <dbReference type="ARBA" id="ARBA00040582"/>
    </source>
</evidence>
<sequence>MAPFGLMSAGASFLAKSFGLFSNVSSLARCVSVLPAVKTFSSTAGAPPKRPLNGYMRFLKQQQPLIVKQYPDVSAVDVVRKIAQQWRALSPEQKQPFEQESVVARAQFKVDLQTFKAQLTPAQTAALKEERRQRLAKRKAIRRKRELNNLGKPKRPRSPFNIYMAEHFEESKGTTTTGKLKMLREDWYKLAASEKQVFIHLSQDDKVRYKNEIQSWEEHMVEMGREDLIRRKETRKKTAPTKKAPVKGRKKSTVVRSGKA</sequence>
<dbReference type="PANTHER" id="PTHR48112:SF36">
    <property type="entry name" value="TRANSCRIPTION FACTOR A, MITOCHONDRIAL"/>
    <property type="match status" value="1"/>
</dbReference>
<evidence type="ECO:0000256" key="1">
    <source>
        <dbReference type="ARBA" id="ARBA00004436"/>
    </source>
</evidence>
<keyword evidence="14" id="KW-0539">Nucleus</keyword>
<evidence type="ECO:0000256" key="15">
    <source>
        <dbReference type="SAM" id="MobiDB-lite"/>
    </source>
</evidence>
<dbReference type="STRING" id="8010.ENSELUP00000018101"/>
<dbReference type="PANTHER" id="PTHR48112">
    <property type="entry name" value="HIGH MOBILITY GROUP PROTEIN DSP1"/>
    <property type="match status" value="1"/>
</dbReference>
<dbReference type="InterPro" id="IPR050342">
    <property type="entry name" value="HMGB"/>
</dbReference>
<dbReference type="Ensembl" id="ENSELUT00000027883.3">
    <property type="protein sequence ID" value="ENSELUP00000018101.2"/>
    <property type="gene ID" value="ENSELUG00000017722.3"/>
</dbReference>
<dbReference type="CDD" id="cd21987">
    <property type="entry name" value="HMG-box_TFAM_rpt2"/>
    <property type="match status" value="1"/>
</dbReference>
<gene>
    <name evidence="17" type="primary">TFAM</name>
</gene>
<protein>
    <recommendedName>
        <fullName evidence="11">Transcription factor A, mitochondrial</fullName>
    </recommendedName>
</protein>
<evidence type="ECO:0000256" key="10">
    <source>
        <dbReference type="ARBA" id="ARBA00023271"/>
    </source>
</evidence>
<dbReference type="AlphaFoldDB" id="A0A3P8YQE6"/>
<evidence type="ECO:0000256" key="14">
    <source>
        <dbReference type="PROSITE-ProRule" id="PRU00267"/>
    </source>
</evidence>
<dbReference type="GO" id="GO:0042645">
    <property type="term" value="C:mitochondrial nucleoid"/>
    <property type="evidence" value="ECO:0007669"/>
    <property type="project" value="UniProtKB-SubCell"/>
</dbReference>
<evidence type="ECO:0000256" key="7">
    <source>
        <dbReference type="ARBA" id="ARBA00023128"/>
    </source>
</evidence>
<keyword evidence="5" id="KW-0805">Transcription regulation</keyword>
<keyword evidence="6 14" id="KW-0238">DNA-binding</keyword>
<dbReference type="GO" id="GO:0005634">
    <property type="term" value="C:nucleus"/>
    <property type="evidence" value="ECO:0007669"/>
    <property type="project" value="UniProtKB-UniRule"/>
</dbReference>
<comment type="subunit">
    <text evidence="13">Monomer; binds DNA as a monomer. Homodimer. Component of the mitochondrial transcription initiation complex, composed at least of TFB2M, TFAM and POLRMT. In this complex TFAM recruits POLRMT to the promoter whereas TFB2M induces structural changes in POLRMT to enable promoter opening and trapping of the DNA non-template strand. Upon metabolic stress, forms a complex composed of FOXO3, SIRT3, TFAM and POLRMT. Interacts with TFB1M and TFB2M. Interacts with CLPX; this enhances DNA-binding.</text>
</comment>
<evidence type="ECO:0000256" key="9">
    <source>
        <dbReference type="ARBA" id="ARBA00023163"/>
    </source>
</evidence>
<dbReference type="InterPro" id="IPR009071">
    <property type="entry name" value="HMG_box_dom"/>
</dbReference>
<keyword evidence="3" id="KW-0677">Repeat</keyword>
<dbReference type="SMART" id="SM00398">
    <property type="entry name" value="HMG"/>
    <property type="match status" value="2"/>
</dbReference>
<dbReference type="GeneTree" id="ENSGT00440000039001"/>
<feature type="domain" description="HMG box" evidence="16">
    <location>
        <begin position="48"/>
        <end position="116"/>
    </location>
</feature>
<reference evidence="17" key="2">
    <citation type="submission" date="2020-02" db="EMBL/GenBank/DDBJ databases">
        <title>Esox lucius (northern pike) genome, fEsoLuc1, primary haplotype.</title>
        <authorList>
            <person name="Myers G."/>
            <person name="Karagic N."/>
            <person name="Meyer A."/>
            <person name="Pippel M."/>
            <person name="Reichard M."/>
            <person name="Winkler S."/>
            <person name="Tracey A."/>
            <person name="Sims Y."/>
            <person name="Howe K."/>
            <person name="Rhie A."/>
            <person name="Formenti G."/>
            <person name="Durbin R."/>
            <person name="Fedrigo O."/>
            <person name="Jarvis E.D."/>
        </authorList>
    </citation>
    <scope>NUCLEOTIDE SEQUENCE [LARGE SCALE GENOMIC DNA]</scope>
</reference>
<dbReference type="InterPro" id="IPR036910">
    <property type="entry name" value="HMG_box_dom_sf"/>
</dbReference>
<evidence type="ECO:0000256" key="3">
    <source>
        <dbReference type="ARBA" id="ARBA00022737"/>
    </source>
</evidence>
<proteinExistence type="predicted"/>
<organism evidence="17 18">
    <name type="scientific">Esox lucius</name>
    <name type="common">Northern pike</name>
    <dbReference type="NCBI Taxonomy" id="8010"/>
    <lineage>
        <taxon>Eukaryota</taxon>
        <taxon>Metazoa</taxon>
        <taxon>Chordata</taxon>
        <taxon>Craniata</taxon>
        <taxon>Vertebrata</taxon>
        <taxon>Euteleostomi</taxon>
        <taxon>Actinopterygii</taxon>
        <taxon>Neopterygii</taxon>
        <taxon>Teleostei</taxon>
        <taxon>Protacanthopterygii</taxon>
        <taxon>Esociformes</taxon>
        <taxon>Esocidae</taxon>
        <taxon>Esox</taxon>
    </lineage>
</organism>
<comment type="function">
    <text evidence="12">Binds to the mitochondrial light strand promoter and functions in mitochondrial transcription regulation. Component of the mitochondrial transcription initiation complex, composed at least of TFB2M, TFAM and POLRMT that is required for basal transcription of mitochondrial DNA. In this complex, TFAM recruits POLRMT to a specific promoter whereas TFB2M induces structural changes in POLRMT to enable promoter opening and trapping of the DNA non-template strand. Required for accurate and efficient promoter recognition by the mitochondrial RNA polymerase. Promotes transcription initiation from the HSP1 and the light strand promoter by binding immediately upstream of transcriptional start sites. Is able to unwind DNA. Bends the mitochondrial light strand promoter DNA into a U-turn shape via its HMG boxes. Required for maintenance of normal levels of mitochondrial DNA. May play a role in organizing and compacting mitochondrial DNA.</text>
</comment>
<reference evidence="17" key="4">
    <citation type="submission" date="2025-09" db="UniProtKB">
        <authorList>
            <consortium name="Ensembl"/>
        </authorList>
    </citation>
    <scope>IDENTIFICATION</scope>
</reference>
<evidence type="ECO:0000259" key="16">
    <source>
        <dbReference type="PROSITE" id="PS50118"/>
    </source>
</evidence>
<feature type="region of interest" description="Disordered" evidence="15">
    <location>
        <begin position="230"/>
        <end position="260"/>
    </location>
</feature>
<evidence type="ECO:0000256" key="8">
    <source>
        <dbReference type="ARBA" id="ARBA00023159"/>
    </source>
</evidence>
<reference evidence="18" key="1">
    <citation type="journal article" date="2014" name="PLoS ONE">
        <title>The genome and linkage map of the northern pike (Esox lucius): conserved synteny revealed between the salmonid sister group and the Neoteleostei.</title>
        <authorList>
            <person name="Rondeau E.B."/>
            <person name="Minkley D.R."/>
            <person name="Leong J.S."/>
            <person name="Messmer A.M."/>
            <person name="Jantzen J.R."/>
            <person name="von Schalburg K.R."/>
            <person name="Lemon C."/>
            <person name="Bird N.H."/>
            <person name="Koop B.F."/>
        </authorList>
    </citation>
    <scope>NUCLEOTIDE SEQUENCE</scope>
</reference>
<evidence type="ECO:0000256" key="4">
    <source>
        <dbReference type="ARBA" id="ARBA00022946"/>
    </source>
</evidence>
<keyword evidence="7" id="KW-0496">Mitochondrion</keyword>
<keyword evidence="2" id="KW-0597">Phosphoprotein</keyword>
<dbReference type="Bgee" id="ENSELUG00000017722">
    <property type="expression patterns" value="Expressed in testis and 14 other cell types or tissues"/>
</dbReference>
<name>A0A3P8YQE6_ESOLU</name>
<evidence type="ECO:0000313" key="17">
    <source>
        <dbReference type="Ensembl" id="ENSELUP00000018101.2"/>
    </source>
</evidence>
<keyword evidence="18" id="KW-1185">Reference proteome</keyword>
<feature type="compositionally biased region" description="Basic residues" evidence="15">
    <location>
        <begin position="232"/>
        <end position="260"/>
    </location>
</feature>
<evidence type="ECO:0000313" key="18">
    <source>
        <dbReference type="Proteomes" id="UP000265140"/>
    </source>
</evidence>
<dbReference type="FunFam" id="1.10.30.10:FF:000043">
    <property type="entry name" value="Transcription factor A, mitochondrial"/>
    <property type="match status" value="1"/>
</dbReference>
<dbReference type="GO" id="GO:0006357">
    <property type="term" value="P:regulation of transcription by RNA polymerase II"/>
    <property type="evidence" value="ECO:0007669"/>
    <property type="project" value="TreeGrafter"/>
</dbReference>
<reference evidence="17" key="3">
    <citation type="submission" date="2025-08" db="UniProtKB">
        <authorList>
            <consortium name="Ensembl"/>
        </authorList>
    </citation>
    <scope>IDENTIFICATION</scope>
</reference>
<accession>A0A3P8YQE6</accession>
<dbReference type="SUPFAM" id="SSF47095">
    <property type="entry name" value="HMG-box"/>
    <property type="match status" value="2"/>
</dbReference>
<dbReference type="Proteomes" id="UP000265140">
    <property type="component" value="Chromosome 6"/>
</dbReference>
<evidence type="ECO:0000256" key="12">
    <source>
        <dbReference type="ARBA" id="ARBA00045216"/>
    </source>
</evidence>
<keyword evidence="10" id="KW-1135">Mitochondrion nucleoid</keyword>
<dbReference type="CDD" id="cd00084">
    <property type="entry name" value="HMG-box_SF"/>
    <property type="match status" value="1"/>
</dbReference>